<feature type="transmembrane region" description="Helical" evidence="1">
    <location>
        <begin position="12"/>
        <end position="35"/>
    </location>
</feature>
<organism evidence="2 3">
    <name type="scientific">Anaerostipes hadrus</name>
    <dbReference type="NCBI Taxonomy" id="649756"/>
    <lineage>
        <taxon>Bacteria</taxon>
        <taxon>Bacillati</taxon>
        <taxon>Bacillota</taxon>
        <taxon>Clostridia</taxon>
        <taxon>Lachnospirales</taxon>
        <taxon>Lachnospiraceae</taxon>
        <taxon>Anaerostipes</taxon>
    </lineage>
</organism>
<accession>A0A173RGW2</accession>
<evidence type="ECO:0000313" key="2">
    <source>
        <dbReference type="EMBL" id="CUM77101.1"/>
    </source>
</evidence>
<dbReference type="Proteomes" id="UP000095598">
    <property type="component" value="Unassembled WGS sequence"/>
</dbReference>
<keyword evidence="1" id="KW-1133">Transmembrane helix</keyword>
<proteinExistence type="predicted"/>
<protein>
    <submittedName>
        <fullName evidence="2">Uncharacterized protein</fullName>
    </submittedName>
</protein>
<sequence length="92" mass="10495">MNNPSQSIHWTHRAASIFQIIFGIVGFIAALVFILPIARPIITVFLCILCIYELLLGIMNLSLLNKKSYSRFLKPCAQFLDHYQHSSSSRKN</sequence>
<keyword evidence="1" id="KW-0812">Transmembrane</keyword>
<feature type="transmembrane region" description="Helical" evidence="1">
    <location>
        <begin position="41"/>
        <end position="64"/>
    </location>
</feature>
<reference evidence="2 3" key="1">
    <citation type="submission" date="2015-09" db="EMBL/GenBank/DDBJ databases">
        <authorList>
            <consortium name="Pathogen Informatics"/>
        </authorList>
    </citation>
    <scope>NUCLEOTIDE SEQUENCE [LARGE SCALE GENOMIC DNA]</scope>
    <source>
        <strain evidence="2 3">2789STDY5608868</strain>
    </source>
</reference>
<dbReference type="RefSeq" id="WP_008390515.1">
    <property type="nucleotide sequence ID" value="NZ_CYXT01000002.1"/>
</dbReference>
<name>A0A173RGW2_ANAHA</name>
<gene>
    <name evidence="2" type="ORF">ERS852425_00510</name>
</gene>
<evidence type="ECO:0000256" key="1">
    <source>
        <dbReference type="SAM" id="Phobius"/>
    </source>
</evidence>
<dbReference type="AlphaFoldDB" id="A0A173RGW2"/>
<keyword evidence="1" id="KW-0472">Membrane</keyword>
<dbReference type="EMBL" id="CYXT01000002">
    <property type="protein sequence ID" value="CUM77101.1"/>
    <property type="molecule type" value="Genomic_DNA"/>
</dbReference>
<evidence type="ECO:0000313" key="3">
    <source>
        <dbReference type="Proteomes" id="UP000095598"/>
    </source>
</evidence>